<dbReference type="InterPro" id="IPR026323">
    <property type="entry name" value="Exosortase-related_prot_XrtF"/>
</dbReference>
<evidence type="ECO:0000313" key="9">
    <source>
        <dbReference type="EMBL" id="MDI9257842.1"/>
    </source>
</evidence>
<dbReference type="InterPro" id="IPR026392">
    <property type="entry name" value="Exo/Archaeosortase_dom"/>
</dbReference>
<feature type="transmembrane region" description="Helical" evidence="8">
    <location>
        <begin position="88"/>
        <end position="109"/>
    </location>
</feature>
<evidence type="ECO:0000313" key="10">
    <source>
        <dbReference type="Proteomes" id="UP001230035"/>
    </source>
</evidence>
<feature type="transmembrane region" description="Helical" evidence="8">
    <location>
        <begin position="150"/>
        <end position="171"/>
    </location>
</feature>
<feature type="transmembrane region" description="Helical" evidence="8">
    <location>
        <begin position="116"/>
        <end position="144"/>
    </location>
</feature>
<sequence>MKNLLLQYKPFLLFLGKFLLTYLVLTMAYQWYLSRFDSHKQEVDAFTQSVAQQTVAVLQWFGSESYTQPHLKEPSVKLVYQGKYVSRIIEGCNAISVIILFVSFVMAFTGKLKSTLLFILFGTVLIHLLNIARIALLSVALYHYPQYEHLLHGVIFPLIIYGTVFLLWVLWVNKFSLHATTTPTK</sequence>
<comment type="subcellular location">
    <subcellularLocation>
        <location evidence="1">Cell membrane</location>
        <topology evidence="1">Multi-pass membrane protein</topology>
    </subcellularLocation>
</comment>
<protein>
    <submittedName>
        <fullName evidence="9">Exosortase family protein XrtF</fullName>
    </submittedName>
</protein>
<dbReference type="RefSeq" id="WP_283239515.1">
    <property type="nucleotide sequence ID" value="NZ_JASGBP010000006.1"/>
</dbReference>
<keyword evidence="5" id="KW-0378">Hydrolase</keyword>
<dbReference type="InterPro" id="IPR019127">
    <property type="entry name" value="Exosortase"/>
</dbReference>
<gene>
    <name evidence="9" type="primary">xrtF</name>
    <name evidence="9" type="ORF">QHT84_10500</name>
</gene>
<proteinExistence type="predicted"/>
<evidence type="ECO:0000256" key="4">
    <source>
        <dbReference type="ARBA" id="ARBA00022692"/>
    </source>
</evidence>
<keyword evidence="4 8" id="KW-0812">Transmembrane</keyword>
<evidence type="ECO:0000256" key="2">
    <source>
        <dbReference type="ARBA" id="ARBA00022475"/>
    </source>
</evidence>
<dbReference type="EMBL" id="JASGBP010000006">
    <property type="protein sequence ID" value="MDI9257842.1"/>
    <property type="molecule type" value="Genomic_DNA"/>
</dbReference>
<dbReference type="NCBIfam" id="TIGR04128">
    <property type="entry name" value="exoso_Fjoh_1448"/>
    <property type="match status" value="1"/>
</dbReference>
<keyword evidence="10" id="KW-1185">Reference proteome</keyword>
<evidence type="ECO:0000256" key="8">
    <source>
        <dbReference type="SAM" id="Phobius"/>
    </source>
</evidence>
<dbReference type="Proteomes" id="UP001230035">
    <property type="component" value="Unassembled WGS sequence"/>
</dbReference>
<reference evidence="9 10" key="1">
    <citation type="submission" date="2023-05" db="EMBL/GenBank/DDBJ databases">
        <title>Flavobacterium sedimenti sp. nov., isolated from the sediment.</title>
        <authorList>
            <person name="Wu N."/>
        </authorList>
    </citation>
    <scope>NUCLEOTIDE SEQUENCE [LARGE SCALE GENOMIC DNA]</scope>
    <source>
        <strain evidence="9 10">YZ-48</strain>
    </source>
</reference>
<comment type="caution">
    <text evidence="9">The sequence shown here is derived from an EMBL/GenBank/DDBJ whole genome shotgun (WGS) entry which is preliminary data.</text>
</comment>
<keyword evidence="3" id="KW-0645">Protease</keyword>
<evidence type="ECO:0000256" key="1">
    <source>
        <dbReference type="ARBA" id="ARBA00004651"/>
    </source>
</evidence>
<evidence type="ECO:0000256" key="6">
    <source>
        <dbReference type="ARBA" id="ARBA00022989"/>
    </source>
</evidence>
<evidence type="ECO:0000256" key="3">
    <source>
        <dbReference type="ARBA" id="ARBA00022670"/>
    </source>
</evidence>
<dbReference type="NCBIfam" id="TIGR04178">
    <property type="entry name" value="exo_archaeo"/>
    <property type="match status" value="1"/>
</dbReference>
<evidence type="ECO:0000256" key="7">
    <source>
        <dbReference type="ARBA" id="ARBA00023136"/>
    </source>
</evidence>
<organism evidence="9 10">
    <name type="scientific">Flavobacterium sedimenticola</name>
    <dbReference type="NCBI Taxonomy" id="3043286"/>
    <lineage>
        <taxon>Bacteria</taxon>
        <taxon>Pseudomonadati</taxon>
        <taxon>Bacteroidota</taxon>
        <taxon>Flavobacteriia</taxon>
        <taxon>Flavobacteriales</taxon>
        <taxon>Flavobacteriaceae</taxon>
        <taxon>Flavobacterium</taxon>
    </lineage>
</organism>
<accession>A0ABT6XS97</accession>
<name>A0ABT6XS97_9FLAO</name>
<dbReference type="Pfam" id="PF09721">
    <property type="entry name" value="Exosortase_EpsH"/>
    <property type="match status" value="1"/>
</dbReference>
<keyword evidence="7 8" id="KW-0472">Membrane</keyword>
<keyword evidence="2" id="KW-1003">Cell membrane</keyword>
<feature type="transmembrane region" description="Helical" evidence="8">
    <location>
        <begin position="12"/>
        <end position="32"/>
    </location>
</feature>
<evidence type="ECO:0000256" key="5">
    <source>
        <dbReference type="ARBA" id="ARBA00022801"/>
    </source>
</evidence>
<keyword evidence="6 8" id="KW-1133">Transmembrane helix</keyword>